<evidence type="ECO:0000256" key="7">
    <source>
        <dbReference type="ARBA" id="ARBA00022989"/>
    </source>
</evidence>
<dbReference type="AlphaFoldDB" id="I2Q4W4"/>
<feature type="transmembrane region" description="Helical" evidence="10">
    <location>
        <begin position="25"/>
        <end position="47"/>
    </location>
</feature>
<dbReference type="InterPro" id="IPR050480">
    <property type="entry name" value="CysZ-like"/>
</dbReference>
<evidence type="ECO:0000256" key="2">
    <source>
        <dbReference type="ARBA" id="ARBA00022448"/>
    </source>
</evidence>
<keyword evidence="5" id="KW-0028">Amino-acid biosynthesis</keyword>
<gene>
    <name evidence="11" type="ORF">DesU5LDRAFT_3186</name>
</gene>
<keyword evidence="6 10" id="KW-0812">Transmembrane</keyword>
<evidence type="ECO:0000256" key="8">
    <source>
        <dbReference type="ARBA" id="ARBA00023032"/>
    </source>
</evidence>
<feature type="transmembrane region" description="Helical" evidence="10">
    <location>
        <begin position="201"/>
        <end position="230"/>
    </location>
</feature>
<dbReference type="EMBL" id="JH600068">
    <property type="protein sequence ID" value="EIG54820.1"/>
    <property type="molecule type" value="Genomic_DNA"/>
</dbReference>
<dbReference type="OrthoDB" id="5454223at2"/>
<keyword evidence="2" id="KW-0813">Transport</keyword>
<evidence type="ECO:0000313" key="11">
    <source>
        <dbReference type="EMBL" id="EIG54820.1"/>
    </source>
</evidence>
<feature type="transmembrane region" description="Helical" evidence="10">
    <location>
        <begin position="83"/>
        <end position="108"/>
    </location>
</feature>
<dbReference type="GO" id="GO:0005886">
    <property type="term" value="C:plasma membrane"/>
    <property type="evidence" value="ECO:0007669"/>
    <property type="project" value="TreeGrafter"/>
</dbReference>
<sequence length="244" mass="26370">MLTAFPKGLFAHAKGIRFALAHKGYLAVAIVPFVLTLALFALGLGLVGPGGDWLTGRLWAPDPAATGLAGVLAWLYLHVVRSLLYLLAVVLMYFLFMVTANIVASPLYDGIAGRMVRRVRGGVQAAAEDLPWWRVVAEEIKKAVFVAVLPVLLFFVPVVGQLLAPVAAACLLAFDFLDFAFCRDEPRFGVRLRTLAGRPLLLLGFGLPLLIPVVNIVLFPFAIFGATLLYRDTAGRLPPPVPPK</sequence>
<comment type="subcellular location">
    <subcellularLocation>
        <location evidence="1">Membrane</location>
        <topology evidence="1">Multi-pass membrane protein</topology>
    </subcellularLocation>
</comment>
<name>I2Q4W4_9BACT</name>
<dbReference type="InterPro" id="IPR059112">
    <property type="entry name" value="CysZ/EI24"/>
</dbReference>
<dbReference type="GO" id="GO:0000103">
    <property type="term" value="P:sulfate assimilation"/>
    <property type="evidence" value="ECO:0007669"/>
    <property type="project" value="TreeGrafter"/>
</dbReference>
<dbReference type="eggNOG" id="COG2981">
    <property type="taxonomic scope" value="Bacteria"/>
</dbReference>
<evidence type="ECO:0000256" key="3">
    <source>
        <dbReference type="ARBA" id="ARBA00022475"/>
    </source>
</evidence>
<evidence type="ECO:0000256" key="1">
    <source>
        <dbReference type="ARBA" id="ARBA00004141"/>
    </source>
</evidence>
<accession>I2Q4W4</accession>
<keyword evidence="8" id="KW-0764">Sulfate transport</keyword>
<dbReference type="GO" id="GO:0019344">
    <property type="term" value="P:cysteine biosynthetic process"/>
    <property type="evidence" value="ECO:0007669"/>
    <property type="project" value="TreeGrafter"/>
</dbReference>
<evidence type="ECO:0000256" key="5">
    <source>
        <dbReference type="ARBA" id="ARBA00022605"/>
    </source>
</evidence>
<keyword evidence="3" id="KW-1003">Cell membrane</keyword>
<dbReference type="HOGENOM" id="CLU_1150415_0_0_7"/>
<keyword evidence="9 10" id="KW-0472">Membrane</keyword>
<keyword evidence="7 10" id="KW-1133">Transmembrane helix</keyword>
<feature type="transmembrane region" description="Helical" evidence="10">
    <location>
        <begin position="162"/>
        <end position="181"/>
    </location>
</feature>
<dbReference type="GO" id="GO:0009675">
    <property type="term" value="F:high-affinity sulfate:proton symporter activity"/>
    <property type="evidence" value="ECO:0007669"/>
    <property type="project" value="TreeGrafter"/>
</dbReference>
<evidence type="ECO:0000256" key="9">
    <source>
        <dbReference type="ARBA" id="ARBA00023136"/>
    </source>
</evidence>
<dbReference type="PANTHER" id="PTHR37468">
    <property type="entry name" value="SULFATE TRANSPORTER CYSZ"/>
    <property type="match status" value="1"/>
</dbReference>
<reference evidence="11" key="1">
    <citation type="submission" date="2011-11" db="EMBL/GenBank/DDBJ databases">
        <title>Improved High-Quality Draft sequence of Desulfovibrio sp. U5L.</title>
        <authorList>
            <consortium name="US DOE Joint Genome Institute"/>
            <person name="Lucas S."/>
            <person name="Han J."/>
            <person name="Lapidus A."/>
            <person name="Cheng J.-F."/>
            <person name="Goodwin L."/>
            <person name="Pitluck S."/>
            <person name="Peters L."/>
            <person name="Ovchinnikova G."/>
            <person name="Held B."/>
            <person name="Detter J.C."/>
            <person name="Han C."/>
            <person name="Tapia R."/>
            <person name="Land M."/>
            <person name="Hauser L."/>
            <person name="Kyrpides N."/>
            <person name="Ivanova N."/>
            <person name="Pagani I."/>
            <person name="Gabster J."/>
            <person name="Walker C."/>
            <person name="Stolyar S."/>
            <person name="Stahl D."/>
            <person name="Arkin A."/>
            <person name="Dehal P."/>
            <person name="Hazen T."/>
            <person name="Woyke T."/>
        </authorList>
    </citation>
    <scope>NUCLEOTIDE SEQUENCE [LARGE SCALE GENOMIC DNA]</scope>
    <source>
        <strain evidence="11">U5L</strain>
    </source>
</reference>
<evidence type="ECO:0000256" key="6">
    <source>
        <dbReference type="ARBA" id="ARBA00022692"/>
    </source>
</evidence>
<evidence type="ECO:0000256" key="4">
    <source>
        <dbReference type="ARBA" id="ARBA00022519"/>
    </source>
</evidence>
<evidence type="ECO:0000256" key="10">
    <source>
        <dbReference type="SAM" id="Phobius"/>
    </source>
</evidence>
<dbReference type="PANTHER" id="PTHR37468:SF1">
    <property type="entry name" value="SULFATE TRANSPORTER CYSZ"/>
    <property type="match status" value="1"/>
</dbReference>
<protein>
    <submittedName>
        <fullName evidence="11">Uncharacterized protein involved in cysteine biosynthesis</fullName>
    </submittedName>
</protein>
<dbReference type="Pfam" id="PF07264">
    <property type="entry name" value="EI24"/>
    <property type="match status" value="1"/>
</dbReference>
<proteinExistence type="predicted"/>
<feature type="transmembrane region" description="Helical" evidence="10">
    <location>
        <begin position="59"/>
        <end position="77"/>
    </location>
</feature>
<keyword evidence="4" id="KW-0997">Cell inner membrane</keyword>
<dbReference type="STRING" id="596152.DesU5LDRAFT_3186"/>
<organism evidence="11">
    <name type="scientific">Desulfovibrio sp. U5L</name>
    <dbReference type="NCBI Taxonomy" id="596152"/>
    <lineage>
        <taxon>Bacteria</taxon>
        <taxon>Pseudomonadati</taxon>
        <taxon>Thermodesulfobacteriota</taxon>
        <taxon>Desulfovibrionia</taxon>
        <taxon>Desulfovibrionales</taxon>
        <taxon>Desulfovibrionaceae</taxon>
        <taxon>Desulfovibrio</taxon>
    </lineage>
</organism>